<dbReference type="PANTHER" id="PTHR43205:SF7">
    <property type="entry name" value="PROSTAGLANDIN REDUCTASE 1"/>
    <property type="match status" value="1"/>
</dbReference>
<evidence type="ECO:0000259" key="2">
    <source>
        <dbReference type="Pfam" id="PF00107"/>
    </source>
</evidence>
<protein>
    <recommendedName>
        <fullName evidence="5">Oxidoreductase N-terminal domain-containing protein</fullName>
    </recommendedName>
</protein>
<reference evidence="4" key="1">
    <citation type="submission" date="2018-05" db="EMBL/GenBank/DDBJ databases">
        <authorList>
            <person name="Lanie J.A."/>
            <person name="Ng W.-L."/>
            <person name="Kazmierczak K.M."/>
            <person name="Andrzejewski T.M."/>
            <person name="Davidsen T.M."/>
            <person name="Wayne K.J."/>
            <person name="Tettelin H."/>
            <person name="Glass J.I."/>
            <person name="Rusch D."/>
            <person name="Podicherti R."/>
            <person name="Tsui H.-C.T."/>
            <person name="Winkler M.E."/>
        </authorList>
    </citation>
    <scope>NUCLEOTIDE SEQUENCE</scope>
</reference>
<dbReference type="InterPro" id="IPR045010">
    <property type="entry name" value="MDR_fam"/>
</dbReference>
<dbReference type="EMBL" id="UINC01086060">
    <property type="protein sequence ID" value="SVC34169.1"/>
    <property type="molecule type" value="Genomic_DNA"/>
</dbReference>
<dbReference type="PANTHER" id="PTHR43205">
    <property type="entry name" value="PROSTAGLANDIN REDUCTASE"/>
    <property type="match status" value="1"/>
</dbReference>
<dbReference type="InterPro" id="IPR011032">
    <property type="entry name" value="GroES-like_sf"/>
</dbReference>
<dbReference type="InterPro" id="IPR013149">
    <property type="entry name" value="ADH-like_C"/>
</dbReference>
<evidence type="ECO:0000256" key="1">
    <source>
        <dbReference type="ARBA" id="ARBA00023002"/>
    </source>
</evidence>
<dbReference type="Gene3D" id="3.40.50.720">
    <property type="entry name" value="NAD(P)-binding Rossmann-like Domain"/>
    <property type="match status" value="1"/>
</dbReference>
<evidence type="ECO:0000313" key="4">
    <source>
        <dbReference type="EMBL" id="SVC34169.1"/>
    </source>
</evidence>
<dbReference type="Pfam" id="PF16884">
    <property type="entry name" value="ADH_N_2"/>
    <property type="match status" value="1"/>
</dbReference>
<dbReference type="Pfam" id="PF00107">
    <property type="entry name" value="ADH_zinc_N"/>
    <property type="match status" value="1"/>
</dbReference>
<evidence type="ECO:0008006" key="5">
    <source>
        <dbReference type="Google" id="ProtNLM"/>
    </source>
</evidence>
<feature type="non-terminal residue" evidence="4">
    <location>
        <position position="208"/>
    </location>
</feature>
<feature type="domain" description="Alcohol dehydrogenase-like C-terminal" evidence="2">
    <location>
        <begin position="157"/>
        <end position="206"/>
    </location>
</feature>
<evidence type="ECO:0000259" key="3">
    <source>
        <dbReference type="Pfam" id="PF16884"/>
    </source>
</evidence>
<dbReference type="InterPro" id="IPR036291">
    <property type="entry name" value="NAD(P)-bd_dom_sf"/>
</dbReference>
<dbReference type="CDD" id="cd05288">
    <property type="entry name" value="PGDH"/>
    <property type="match status" value="1"/>
</dbReference>
<name>A0A382LBZ7_9ZZZZ</name>
<organism evidence="4">
    <name type="scientific">marine metagenome</name>
    <dbReference type="NCBI Taxonomy" id="408172"/>
    <lineage>
        <taxon>unclassified sequences</taxon>
        <taxon>metagenomes</taxon>
        <taxon>ecological metagenomes</taxon>
    </lineage>
</organism>
<accession>A0A382LBZ7</accession>
<dbReference type="AlphaFoldDB" id="A0A382LBZ7"/>
<dbReference type="Gene3D" id="3.90.180.10">
    <property type="entry name" value="Medium-chain alcohol dehydrogenases, catalytic domain"/>
    <property type="match status" value="1"/>
</dbReference>
<dbReference type="SUPFAM" id="SSF51735">
    <property type="entry name" value="NAD(P)-binding Rossmann-fold domains"/>
    <property type="match status" value="1"/>
</dbReference>
<proteinExistence type="predicted"/>
<dbReference type="GO" id="GO:0016628">
    <property type="term" value="F:oxidoreductase activity, acting on the CH-CH group of donors, NAD or NADP as acceptor"/>
    <property type="evidence" value="ECO:0007669"/>
    <property type="project" value="InterPro"/>
</dbReference>
<dbReference type="InterPro" id="IPR041694">
    <property type="entry name" value="ADH_N_2"/>
</dbReference>
<feature type="non-terminal residue" evidence="4">
    <location>
        <position position="1"/>
    </location>
</feature>
<sequence length="208" mass="22263">MLTSREIHLAKYPEGIPEPDDFDLVEVTVPDPDIGEVLVKNIWMSVDPYMRGRLRDRKSYVEPFKPGHVLTGGTIGRVVVSENPNFSPGMYVQSNLGWREHFLSDGTDLQAFQPGNMPPQAFLGILGMPGMTAYIGLITIGEAKAGETVFVSAASGAVGGVASQIAKIKGCRVVGSAGSDHKAAWLRDEAGIDAAINYKTCGDLETAL</sequence>
<keyword evidence="1" id="KW-0560">Oxidoreductase</keyword>
<gene>
    <name evidence="4" type="ORF">METZ01_LOCUS287023</name>
</gene>
<dbReference type="SUPFAM" id="SSF50129">
    <property type="entry name" value="GroES-like"/>
    <property type="match status" value="1"/>
</dbReference>
<feature type="domain" description="Oxidoreductase N-terminal" evidence="3">
    <location>
        <begin position="5"/>
        <end position="110"/>
    </location>
</feature>